<keyword evidence="4" id="KW-1185">Reference proteome</keyword>
<feature type="transmembrane region" description="Helical" evidence="2">
    <location>
        <begin position="106"/>
        <end position="124"/>
    </location>
</feature>
<keyword evidence="2" id="KW-0812">Transmembrane</keyword>
<dbReference type="OrthoDB" id="3826541at2"/>
<name>D2PX49_KRIFD</name>
<evidence type="ECO:0000313" key="3">
    <source>
        <dbReference type="EMBL" id="ADB35429.1"/>
    </source>
</evidence>
<feature type="compositionally biased region" description="Basic and acidic residues" evidence="1">
    <location>
        <begin position="1"/>
        <end position="10"/>
    </location>
</feature>
<reference evidence="4" key="1">
    <citation type="submission" date="2009-09" db="EMBL/GenBank/DDBJ databases">
        <title>The complete genome of Kribbella flavida DSM 17836.</title>
        <authorList>
            <consortium name="US DOE Joint Genome Institute (JGI-PGF)"/>
            <person name="Lucas S."/>
            <person name="Copeland A."/>
            <person name="Lapidus A."/>
            <person name="Glavina del Rio T."/>
            <person name="Dalin E."/>
            <person name="Tice H."/>
            <person name="Bruce D."/>
            <person name="Goodwin L."/>
            <person name="Pitluck S."/>
            <person name="Kyrpides N."/>
            <person name="Mavromatis K."/>
            <person name="Ivanova N."/>
            <person name="Saunders E."/>
            <person name="Brettin T."/>
            <person name="Detter J.C."/>
            <person name="Han C."/>
            <person name="Larimer F."/>
            <person name="Land M."/>
            <person name="Hauser L."/>
            <person name="Markowitz V."/>
            <person name="Cheng J.-F."/>
            <person name="Hugenholtz P."/>
            <person name="Woyke T."/>
            <person name="Wu D."/>
            <person name="Pukall R."/>
            <person name="Klenk H.-P."/>
            <person name="Eisen J.A."/>
        </authorList>
    </citation>
    <scope>NUCLEOTIDE SEQUENCE [LARGE SCALE GENOMIC DNA]</scope>
    <source>
        <strain evidence="4">DSM 17836 / JCM 10339 / NBRC 14399</strain>
    </source>
</reference>
<evidence type="ECO:0008006" key="5">
    <source>
        <dbReference type="Google" id="ProtNLM"/>
    </source>
</evidence>
<evidence type="ECO:0000313" key="4">
    <source>
        <dbReference type="Proteomes" id="UP000007967"/>
    </source>
</evidence>
<sequence length="187" mass="20232">MSETRARRLGGDPAQLPGELPDEELPRRLDQLERRLTVERHRWFARATLLAALPAGLALLLPWIFSRRLGQTVWQLGLEAQPALLLTWLAGLAAAVVALWVRPGRVAQAAAVLTGVIALLYVAGGWQANTASALSDTWPGPGPAIAVVTGVIWLLCATAHLIADRQRPSAPDDEALAQAVLRLRQNR</sequence>
<feature type="transmembrane region" description="Helical" evidence="2">
    <location>
        <begin position="85"/>
        <end position="101"/>
    </location>
</feature>
<dbReference type="KEGG" id="kfl:Kfla_6432"/>
<feature type="transmembrane region" description="Helical" evidence="2">
    <location>
        <begin position="43"/>
        <end position="65"/>
    </location>
</feature>
<dbReference type="AlphaFoldDB" id="D2PX49"/>
<feature type="transmembrane region" description="Helical" evidence="2">
    <location>
        <begin position="144"/>
        <end position="163"/>
    </location>
</feature>
<dbReference type="EMBL" id="CP001736">
    <property type="protein sequence ID" value="ADB35429.1"/>
    <property type="molecule type" value="Genomic_DNA"/>
</dbReference>
<dbReference type="HOGENOM" id="CLU_1445930_0_0_11"/>
<keyword evidence="2" id="KW-0472">Membrane</keyword>
<dbReference type="STRING" id="479435.Kfla_6432"/>
<dbReference type="Proteomes" id="UP000007967">
    <property type="component" value="Chromosome"/>
</dbReference>
<keyword evidence="2" id="KW-1133">Transmembrane helix</keyword>
<organism evidence="3 4">
    <name type="scientific">Kribbella flavida (strain DSM 17836 / JCM 10339 / NBRC 14399)</name>
    <dbReference type="NCBI Taxonomy" id="479435"/>
    <lineage>
        <taxon>Bacteria</taxon>
        <taxon>Bacillati</taxon>
        <taxon>Actinomycetota</taxon>
        <taxon>Actinomycetes</taxon>
        <taxon>Propionibacteriales</taxon>
        <taxon>Kribbellaceae</taxon>
        <taxon>Kribbella</taxon>
    </lineage>
</organism>
<reference evidence="3 4" key="2">
    <citation type="journal article" date="2010" name="Stand. Genomic Sci.">
        <title>Complete genome sequence of Kribbella flavida type strain (IFO 14399).</title>
        <authorList>
            <person name="Pukall R."/>
            <person name="Lapidus A."/>
            <person name="Glavina Del Rio T."/>
            <person name="Copeland A."/>
            <person name="Tice H."/>
            <person name="Cheng J.-F."/>
            <person name="Lucas S."/>
            <person name="Chen F."/>
            <person name="Nolan M."/>
            <person name="LaButti K."/>
            <person name="Pati A."/>
            <person name="Ivanova N."/>
            <person name="Mavrommatis K."/>
            <person name="Mikhailova N."/>
            <person name="Pitluck S."/>
            <person name="Bruce D."/>
            <person name="Goodwin L."/>
            <person name="Land M."/>
            <person name="Hauser L."/>
            <person name="Chang Y.-J."/>
            <person name="Jeffries C.D."/>
            <person name="Chen A."/>
            <person name="Palaniappan K."/>
            <person name="Chain P."/>
            <person name="Rohde M."/>
            <person name="Goeker M."/>
            <person name="Bristow J."/>
            <person name="Eisen J.A."/>
            <person name="Markowitz V."/>
            <person name="Hugenholtz P."/>
            <person name="Kyrpides N.C."/>
            <person name="Klenk H.-P."/>
            <person name="Brettin T."/>
        </authorList>
    </citation>
    <scope>NUCLEOTIDE SEQUENCE [LARGE SCALE GENOMIC DNA]</scope>
    <source>
        <strain evidence="4">DSM 17836 / JCM 10339 / NBRC 14399</strain>
    </source>
</reference>
<protein>
    <recommendedName>
        <fullName evidence="5">Transmembrane protein</fullName>
    </recommendedName>
</protein>
<accession>D2PX49</accession>
<feature type="region of interest" description="Disordered" evidence="1">
    <location>
        <begin position="1"/>
        <end position="22"/>
    </location>
</feature>
<evidence type="ECO:0000256" key="2">
    <source>
        <dbReference type="SAM" id="Phobius"/>
    </source>
</evidence>
<dbReference type="RefSeq" id="WP_012923981.1">
    <property type="nucleotide sequence ID" value="NC_013729.1"/>
</dbReference>
<gene>
    <name evidence="3" type="ordered locus">Kfla_6432</name>
</gene>
<evidence type="ECO:0000256" key="1">
    <source>
        <dbReference type="SAM" id="MobiDB-lite"/>
    </source>
</evidence>
<proteinExistence type="predicted"/>